<evidence type="ECO:0000256" key="6">
    <source>
        <dbReference type="SAM" id="Phobius"/>
    </source>
</evidence>
<dbReference type="AlphaFoldDB" id="A0A562Q6U3"/>
<dbReference type="Pfam" id="PF09678">
    <property type="entry name" value="Caa3_CtaG"/>
    <property type="match status" value="1"/>
</dbReference>
<feature type="transmembrane region" description="Helical" evidence="6">
    <location>
        <begin position="227"/>
        <end position="248"/>
    </location>
</feature>
<comment type="caution">
    <text evidence="7">The sequence shown here is derived from an EMBL/GenBank/DDBJ whole genome shotgun (WGS) entry which is preliminary data.</text>
</comment>
<evidence type="ECO:0000256" key="2">
    <source>
        <dbReference type="ARBA" id="ARBA00022475"/>
    </source>
</evidence>
<feature type="transmembrane region" description="Helical" evidence="6">
    <location>
        <begin position="78"/>
        <end position="98"/>
    </location>
</feature>
<evidence type="ECO:0000256" key="3">
    <source>
        <dbReference type="ARBA" id="ARBA00022692"/>
    </source>
</evidence>
<evidence type="ECO:0000313" key="7">
    <source>
        <dbReference type="EMBL" id="TWI52472.1"/>
    </source>
</evidence>
<proteinExistence type="predicted"/>
<protein>
    <submittedName>
        <fullName evidence="7">Putative membrane protein</fullName>
    </submittedName>
</protein>
<evidence type="ECO:0000313" key="8">
    <source>
        <dbReference type="Proteomes" id="UP000316905"/>
    </source>
</evidence>
<feature type="transmembrane region" description="Helical" evidence="6">
    <location>
        <begin position="184"/>
        <end position="207"/>
    </location>
</feature>
<gene>
    <name evidence="7" type="ORF">IQ22_03241</name>
</gene>
<keyword evidence="3 6" id="KW-0812">Transmembrane</keyword>
<dbReference type="RefSeq" id="WP_208733650.1">
    <property type="nucleotide sequence ID" value="NZ_VLKY01000011.1"/>
</dbReference>
<organism evidence="7 8">
    <name type="scientific">Pseudomonas duriflava</name>
    <dbReference type="NCBI Taxonomy" id="459528"/>
    <lineage>
        <taxon>Bacteria</taxon>
        <taxon>Pseudomonadati</taxon>
        <taxon>Pseudomonadota</taxon>
        <taxon>Gammaproteobacteria</taxon>
        <taxon>Pseudomonadales</taxon>
        <taxon>Pseudomonadaceae</taxon>
        <taxon>Pseudomonas</taxon>
    </lineage>
</organism>
<evidence type="ECO:0000256" key="5">
    <source>
        <dbReference type="ARBA" id="ARBA00023136"/>
    </source>
</evidence>
<accession>A0A562Q6U3</accession>
<keyword evidence="2" id="KW-1003">Cell membrane</keyword>
<comment type="subcellular location">
    <subcellularLocation>
        <location evidence="1">Cell membrane</location>
        <topology evidence="1">Multi-pass membrane protein</topology>
    </subcellularLocation>
</comment>
<reference evidence="7 8" key="1">
    <citation type="journal article" date="2015" name="Stand. Genomic Sci.">
        <title>Genomic Encyclopedia of Bacterial and Archaeal Type Strains, Phase III: the genomes of soil and plant-associated and newly described type strains.</title>
        <authorList>
            <person name="Whitman W.B."/>
            <person name="Woyke T."/>
            <person name="Klenk H.P."/>
            <person name="Zhou Y."/>
            <person name="Lilburn T.G."/>
            <person name="Beck B.J."/>
            <person name="De Vos P."/>
            <person name="Vandamme P."/>
            <person name="Eisen J.A."/>
            <person name="Garrity G."/>
            <person name="Hugenholtz P."/>
            <person name="Kyrpides N.C."/>
        </authorList>
    </citation>
    <scope>NUCLEOTIDE SEQUENCE [LARGE SCALE GENOMIC DNA]</scope>
    <source>
        <strain evidence="7 8">CGMCC 1.6858</strain>
    </source>
</reference>
<keyword evidence="4 6" id="KW-1133">Transmembrane helix</keyword>
<feature type="transmembrane region" description="Helical" evidence="6">
    <location>
        <begin position="44"/>
        <end position="66"/>
    </location>
</feature>
<evidence type="ECO:0000256" key="4">
    <source>
        <dbReference type="ARBA" id="ARBA00022989"/>
    </source>
</evidence>
<name>A0A562Q6U3_9PSED</name>
<feature type="transmembrane region" description="Helical" evidence="6">
    <location>
        <begin position="125"/>
        <end position="146"/>
    </location>
</feature>
<dbReference type="Proteomes" id="UP000316905">
    <property type="component" value="Unassembled WGS sequence"/>
</dbReference>
<keyword evidence="8" id="KW-1185">Reference proteome</keyword>
<dbReference type="GO" id="GO:0005886">
    <property type="term" value="C:plasma membrane"/>
    <property type="evidence" value="ECO:0007669"/>
    <property type="project" value="UniProtKB-SubCell"/>
</dbReference>
<feature type="transmembrane region" description="Helical" evidence="6">
    <location>
        <begin position="12"/>
        <end position="32"/>
    </location>
</feature>
<dbReference type="EMBL" id="VLKY01000011">
    <property type="protein sequence ID" value="TWI52472.1"/>
    <property type="molecule type" value="Genomic_DNA"/>
</dbReference>
<sequence>MIYLEMPGHVPWLLVSATLVGWILYLSAYLHLQAQGRSWSPWRVSSFAGGIVLVLVALLPPVSTFAHADLRGHMLQHLLLGMFAPLGLVFGAPGTLLLKTLPSAQARGLVTFLGRPLPRRLTHPLTAAVLDMGGMYLLYLTPLYAASQNSPWLHTWLHLHFLVSGYLFTWSIAGPDPALHRPSLCTRLVVLFLATAAHAALAKLMYGFSYPRGLGLESIELQRAAQWMYYGGDMAEALLIVAFCSLWFRRRRKNTHMPLPALMKSLSTH</sequence>
<keyword evidence="5 6" id="KW-0472">Membrane</keyword>
<feature type="transmembrane region" description="Helical" evidence="6">
    <location>
        <begin position="152"/>
        <end position="172"/>
    </location>
</feature>
<evidence type="ECO:0000256" key="1">
    <source>
        <dbReference type="ARBA" id="ARBA00004651"/>
    </source>
</evidence>
<dbReference type="InterPro" id="IPR019108">
    <property type="entry name" value="Caa3_assmbl_CtaG-rel"/>
</dbReference>